<dbReference type="InterPro" id="IPR036249">
    <property type="entry name" value="Thioredoxin-like_sf"/>
</dbReference>
<evidence type="ECO:0000313" key="4">
    <source>
        <dbReference type="Proteomes" id="UP001424741"/>
    </source>
</evidence>
<dbReference type="PANTHER" id="PTHR42852:SF18">
    <property type="entry name" value="CHROMOSOME UNDETERMINED SCAFFOLD_47, WHOLE GENOME SHOTGUN SEQUENCE"/>
    <property type="match status" value="1"/>
</dbReference>
<dbReference type="Pfam" id="PF08534">
    <property type="entry name" value="Redoxin"/>
    <property type="match status" value="1"/>
</dbReference>
<sequence length="383" mass="42117">MRKSYKTTAAFCLSLAFGFAAQNLIAADTDKDTAAKTEKKDSSKLSIGDQVPALEGVTWVQGEEIKSFDEKGKVYIVECWATWCGPCVAAIPHVNDLHKKYQDKGLVVLGMNVWEDGLDKVEGFVDKKKDVMTYTVAYSGGKGSNFEKTWLKPAGVRGIPHAFIVKDGKLILMSHPAQINEELIDSIMDGSFDPVAHAKQKAEEEAKAKAERAKINNFKKQGDWDGLIAYANDMEDDNVSKGIYLTQALTNKGDWNGLLKLRGDANEKFGQFKPMHIDSQAVMMMDAGEGSKEYAAAALSDMKEIDPKDPRAVSDYMNKARLQFLAGDAEGAKTTLGTAKEALENTKDPRATNYYTKILDAADKALAEGNYPSTKELMTKLRK</sequence>
<organism evidence="3 4">
    <name type="scientific">Rubritalea halochordaticola</name>
    <dbReference type="NCBI Taxonomy" id="714537"/>
    <lineage>
        <taxon>Bacteria</taxon>
        <taxon>Pseudomonadati</taxon>
        <taxon>Verrucomicrobiota</taxon>
        <taxon>Verrucomicrobiia</taxon>
        <taxon>Verrucomicrobiales</taxon>
        <taxon>Rubritaleaceae</taxon>
        <taxon>Rubritalea</taxon>
    </lineage>
</organism>
<dbReference type="PANTHER" id="PTHR42852">
    <property type="entry name" value="THIOL:DISULFIDE INTERCHANGE PROTEIN DSBE"/>
    <property type="match status" value="1"/>
</dbReference>
<dbReference type="InterPro" id="IPR013740">
    <property type="entry name" value="Redoxin"/>
</dbReference>
<comment type="caution">
    <text evidence="3">The sequence shown here is derived from an EMBL/GenBank/DDBJ whole genome shotgun (WGS) entry which is preliminary data.</text>
</comment>
<evidence type="ECO:0000259" key="2">
    <source>
        <dbReference type="PROSITE" id="PS51352"/>
    </source>
</evidence>
<dbReference type="InterPro" id="IPR050553">
    <property type="entry name" value="Thioredoxin_ResA/DsbE_sf"/>
</dbReference>
<feature type="signal peptide" evidence="1">
    <location>
        <begin position="1"/>
        <end position="26"/>
    </location>
</feature>
<evidence type="ECO:0000256" key="1">
    <source>
        <dbReference type="SAM" id="SignalP"/>
    </source>
</evidence>
<dbReference type="PROSITE" id="PS51352">
    <property type="entry name" value="THIOREDOXIN_2"/>
    <property type="match status" value="1"/>
</dbReference>
<dbReference type="Gene3D" id="3.40.30.10">
    <property type="entry name" value="Glutaredoxin"/>
    <property type="match status" value="1"/>
</dbReference>
<gene>
    <name evidence="3" type="primary">resA_5</name>
    <name evidence="3" type="ORF">Rhal01_02699</name>
</gene>
<evidence type="ECO:0000313" key="3">
    <source>
        <dbReference type="EMBL" id="GAA5496515.1"/>
    </source>
</evidence>
<feature type="chain" id="PRO_5045355948" evidence="1">
    <location>
        <begin position="27"/>
        <end position="383"/>
    </location>
</feature>
<keyword evidence="4" id="KW-1185">Reference proteome</keyword>
<protein>
    <submittedName>
        <fullName evidence="3">Thiol-disulfide oxidoreductase ResA</fullName>
    </submittedName>
</protein>
<dbReference type="CDD" id="cd02966">
    <property type="entry name" value="TlpA_like_family"/>
    <property type="match status" value="1"/>
</dbReference>
<accession>A0ABP9V1L6</accession>
<dbReference type="RefSeq" id="WP_346189180.1">
    <property type="nucleotide sequence ID" value="NZ_BAABRL010000008.1"/>
</dbReference>
<reference evidence="3 4" key="1">
    <citation type="submission" date="2024-02" db="EMBL/GenBank/DDBJ databases">
        <title>Rubritalea halochordaticola NBRC 107102.</title>
        <authorList>
            <person name="Ichikawa N."/>
            <person name="Katano-Makiyama Y."/>
            <person name="Hidaka K."/>
        </authorList>
    </citation>
    <scope>NUCLEOTIDE SEQUENCE [LARGE SCALE GENOMIC DNA]</scope>
    <source>
        <strain evidence="3 4">NBRC 107102</strain>
    </source>
</reference>
<dbReference type="EMBL" id="BAABRL010000008">
    <property type="protein sequence ID" value="GAA5496515.1"/>
    <property type="molecule type" value="Genomic_DNA"/>
</dbReference>
<dbReference type="InterPro" id="IPR013766">
    <property type="entry name" value="Thioredoxin_domain"/>
</dbReference>
<feature type="domain" description="Thioredoxin" evidence="2">
    <location>
        <begin position="45"/>
        <end position="193"/>
    </location>
</feature>
<dbReference type="SUPFAM" id="SSF52833">
    <property type="entry name" value="Thioredoxin-like"/>
    <property type="match status" value="1"/>
</dbReference>
<name>A0ABP9V1L6_9BACT</name>
<proteinExistence type="predicted"/>
<keyword evidence="1" id="KW-0732">Signal</keyword>
<dbReference type="Proteomes" id="UP001424741">
    <property type="component" value="Unassembled WGS sequence"/>
</dbReference>